<evidence type="ECO:0000313" key="2">
    <source>
        <dbReference type="Proteomes" id="UP001431010"/>
    </source>
</evidence>
<gene>
    <name evidence="1" type="ORF">LQG66_27970</name>
</gene>
<organism evidence="1 2">
    <name type="scientific">Bradyrhizobium ontarionense</name>
    <dbReference type="NCBI Taxonomy" id="2898149"/>
    <lineage>
        <taxon>Bacteria</taxon>
        <taxon>Pseudomonadati</taxon>
        <taxon>Pseudomonadota</taxon>
        <taxon>Alphaproteobacteria</taxon>
        <taxon>Hyphomicrobiales</taxon>
        <taxon>Nitrobacteraceae</taxon>
        <taxon>Bradyrhizobium</taxon>
    </lineage>
</organism>
<dbReference type="Proteomes" id="UP001431010">
    <property type="component" value="Chromosome"/>
</dbReference>
<sequence length="181" mass="21284">MTEAPLTRRERLRRTAILCGHCIRNLAYYRAGWNGGELRFGRRSRIHGSINGNFLDVMVLEWLKLFVATEQHAWQNVVTDKAQFLQGLLAQLTCTETQFNDYINEMRTYRDKFIAHLDSRRQMDVPVMDMAREAAIYYHRYLLANENQNDPYRPDLDYDIAALYADCEAEAIEFYESCSPR</sequence>
<reference evidence="1" key="1">
    <citation type="journal article" date="2024" name="Antonie Van Leeuwenhoek">
        <title>Bradyrhizobium ontarionense sp. nov., a novel bacterial symbiont isolated from Aeschynomene indica (Indian jointvetch), harbours photosynthesis, nitrogen fixation and nitrous oxide (N2O) reductase genes.</title>
        <authorList>
            <person name="Bromfield E.S.P."/>
            <person name="Cloutier S."/>
        </authorList>
    </citation>
    <scope>NUCLEOTIDE SEQUENCE</scope>
    <source>
        <strain evidence="1">A19</strain>
    </source>
</reference>
<protein>
    <recommendedName>
        <fullName evidence="3">HEPN AbiU2-like domain-containing protein</fullName>
    </recommendedName>
</protein>
<accession>A0ABY3R6T8</accession>
<name>A0ABY3R6T8_9BRAD</name>
<proteinExistence type="predicted"/>
<keyword evidence="2" id="KW-1185">Reference proteome</keyword>
<dbReference type="EMBL" id="CP088156">
    <property type="protein sequence ID" value="UFZ03054.1"/>
    <property type="molecule type" value="Genomic_DNA"/>
</dbReference>
<evidence type="ECO:0000313" key="1">
    <source>
        <dbReference type="EMBL" id="UFZ03054.1"/>
    </source>
</evidence>
<evidence type="ECO:0008006" key="3">
    <source>
        <dbReference type="Google" id="ProtNLM"/>
    </source>
</evidence>
<dbReference type="RefSeq" id="WP_231318955.1">
    <property type="nucleotide sequence ID" value="NZ_CP088156.1"/>
</dbReference>